<organism evidence="1 2">
    <name type="scientific">Jeotgalibacillus salarius</name>
    <dbReference type="NCBI Taxonomy" id="546023"/>
    <lineage>
        <taxon>Bacteria</taxon>
        <taxon>Bacillati</taxon>
        <taxon>Bacillota</taxon>
        <taxon>Bacilli</taxon>
        <taxon>Bacillales</taxon>
        <taxon>Caryophanaceae</taxon>
        <taxon>Jeotgalibacillus</taxon>
    </lineage>
</organism>
<proteinExistence type="predicted"/>
<reference evidence="1 2" key="1">
    <citation type="submission" date="2019-03" db="EMBL/GenBank/DDBJ databases">
        <authorList>
            <person name="Yang Y."/>
        </authorList>
    </citation>
    <scope>NUCLEOTIDE SEQUENCE [LARGE SCALE GENOMIC DNA]</scope>
    <source>
        <strain evidence="1 2">ASL-1</strain>
    </source>
</reference>
<dbReference type="EMBL" id="SORX01000004">
    <property type="protein sequence ID" value="TFE01751.1"/>
    <property type="molecule type" value="Genomic_DNA"/>
</dbReference>
<gene>
    <name evidence="1" type="ORF">E2626_09290</name>
</gene>
<dbReference type="RefSeq" id="WP_134381466.1">
    <property type="nucleotide sequence ID" value="NZ_SORX01000004.1"/>
</dbReference>
<keyword evidence="2" id="KW-1185">Reference proteome</keyword>
<comment type="caution">
    <text evidence="1">The sequence shown here is derived from an EMBL/GenBank/DDBJ whole genome shotgun (WGS) entry which is preliminary data.</text>
</comment>
<sequence>MFKTIAGWILAAVLGAMAFVFWAEAKEAEMNITELEEFDRSTYFSATYLEIERYELTYDYMLEEKESFEWPNAANILDSFVKFPIDFNEKEVVSMNKLKSDFLESLVGFDKALTDDERNEYAESYRQKLDEYKAHFNSLAEEYGYCAYVTNEFECQGNL</sequence>
<dbReference type="AlphaFoldDB" id="A0A4Y8LJ73"/>
<accession>A0A4Y8LJ73</accession>
<evidence type="ECO:0000313" key="1">
    <source>
        <dbReference type="EMBL" id="TFE01751.1"/>
    </source>
</evidence>
<name>A0A4Y8LJ73_9BACL</name>
<protein>
    <submittedName>
        <fullName evidence="1">Uncharacterized protein</fullName>
    </submittedName>
</protein>
<evidence type="ECO:0000313" key="2">
    <source>
        <dbReference type="Proteomes" id="UP000297776"/>
    </source>
</evidence>
<dbReference type="Proteomes" id="UP000297776">
    <property type="component" value="Unassembled WGS sequence"/>
</dbReference>